<protein>
    <submittedName>
        <fullName evidence="2">Uncharacterized protein</fullName>
    </submittedName>
</protein>
<evidence type="ECO:0000313" key="2">
    <source>
        <dbReference type="EMBL" id="GEN74752.1"/>
    </source>
</evidence>
<evidence type="ECO:0000313" key="3">
    <source>
        <dbReference type="Proteomes" id="UP000321863"/>
    </source>
</evidence>
<accession>A0A511YHT8</accession>
<organism evidence="2 3">
    <name type="scientific">Chryseobacterium hagamense</name>
    <dbReference type="NCBI Taxonomy" id="395935"/>
    <lineage>
        <taxon>Bacteria</taxon>
        <taxon>Pseudomonadati</taxon>
        <taxon>Bacteroidota</taxon>
        <taxon>Flavobacteriia</taxon>
        <taxon>Flavobacteriales</taxon>
        <taxon>Weeksellaceae</taxon>
        <taxon>Chryseobacterium group</taxon>
        <taxon>Chryseobacterium</taxon>
    </lineage>
</organism>
<keyword evidence="3" id="KW-1185">Reference proteome</keyword>
<dbReference type="Proteomes" id="UP000321863">
    <property type="component" value="Unassembled WGS sequence"/>
</dbReference>
<name>A0A511YHT8_9FLAO</name>
<feature type="coiled-coil region" evidence="1">
    <location>
        <begin position="27"/>
        <end position="95"/>
    </location>
</feature>
<evidence type="ECO:0000256" key="1">
    <source>
        <dbReference type="SAM" id="Coils"/>
    </source>
</evidence>
<gene>
    <name evidence="2" type="ORF">CHA01nite_04920</name>
</gene>
<proteinExistence type="predicted"/>
<sequence length="95" mass="11198">MSDPAYHLHSKFIVPKQKQADGFKKLMARDDKKIAEMEIEIQGLKNNLDKADDRDKAEKKIESRQRWLDVIKRERQKFQQEINTLESEIAAADKE</sequence>
<dbReference type="EMBL" id="BJYJ01000001">
    <property type="protein sequence ID" value="GEN74752.1"/>
    <property type="molecule type" value="Genomic_DNA"/>
</dbReference>
<reference evidence="2 3" key="1">
    <citation type="submission" date="2019-07" db="EMBL/GenBank/DDBJ databases">
        <title>Whole genome shotgun sequence of Chryseobacterium hagamense NBRC 105253.</title>
        <authorList>
            <person name="Hosoyama A."/>
            <person name="Uohara A."/>
            <person name="Ohji S."/>
            <person name="Ichikawa N."/>
        </authorList>
    </citation>
    <scope>NUCLEOTIDE SEQUENCE [LARGE SCALE GENOMIC DNA]</scope>
    <source>
        <strain evidence="2 3">NBRC 105253</strain>
    </source>
</reference>
<keyword evidence="1" id="KW-0175">Coiled coil</keyword>
<comment type="caution">
    <text evidence="2">The sequence shown here is derived from an EMBL/GenBank/DDBJ whole genome shotgun (WGS) entry which is preliminary data.</text>
</comment>
<dbReference type="AlphaFoldDB" id="A0A511YHT8"/>